<evidence type="ECO:0000256" key="6">
    <source>
        <dbReference type="ARBA" id="ARBA00023163"/>
    </source>
</evidence>
<feature type="domain" description="RNA polymerase sigma factor 70 region 4 type 2" evidence="8">
    <location>
        <begin position="145"/>
        <end position="194"/>
    </location>
</feature>
<dbReference type="RefSeq" id="WP_104362312.1">
    <property type="nucleotide sequence ID" value="NZ_PSZD01000001.1"/>
</dbReference>
<proteinExistence type="inferred from homology"/>
<evidence type="ECO:0000256" key="4">
    <source>
        <dbReference type="ARBA" id="ARBA00023082"/>
    </source>
</evidence>
<dbReference type="GO" id="GO:0003677">
    <property type="term" value="F:DNA binding"/>
    <property type="evidence" value="ECO:0007669"/>
    <property type="project" value="UniProtKB-KW"/>
</dbReference>
<evidence type="ECO:0000256" key="3">
    <source>
        <dbReference type="ARBA" id="ARBA00023015"/>
    </source>
</evidence>
<comment type="caution">
    <text evidence="9">The sequence shown here is derived from an EMBL/GenBank/DDBJ whole genome shotgun (WGS) entry which is preliminary data.</text>
</comment>
<organism evidence="9 10">
    <name type="scientific">Nocardia nova</name>
    <dbReference type="NCBI Taxonomy" id="37330"/>
    <lineage>
        <taxon>Bacteria</taxon>
        <taxon>Bacillati</taxon>
        <taxon>Actinomycetota</taxon>
        <taxon>Actinomycetes</taxon>
        <taxon>Mycobacteriales</taxon>
        <taxon>Nocardiaceae</taxon>
        <taxon>Nocardia</taxon>
    </lineage>
</organism>
<accession>A0A2S6AEH7</accession>
<dbReference type="Pfam" id="PF04542">
    <property type="entry name" value="Sigma70_r2"/>
    <property type="match status" value="1"/>
</dbReference>
<dbReference type="EMBL" id="PSZD01000001">
    <property type="protein sequence ID" value="PPJ32833.1"/>
    <property type="molecule type" value="Genomic_DNA"/>
</dbReference>
<dbReference type="NCBIfam" id="TIGR02937">
    <property type="entry name" value="sigma70-ECF"/>
    <property type="match status" value="1"/>
</dbReference>
<feature type="domain" description="RNA polymerase sigma-70 region 2" evidence="7">
    <location>
        <begin position="11"/>
        <end position="55"/>
    </location>
</feature>
<dbReference type="GO" id="GO:0006352">
    <property type="term" value="P:DNA-templated transcription initiation"/>
    <property type="evidence" value="ECO:0007669"/>
    <property type="project" value="InterPro"/>
</dbReference>
<dbReference type="Proteomes" id="UP000238356">
    <property type="component" value="Unassembled WGS sequence"/>
</dbReference>
<gene>
    <name evidence="9" type="ORF">C5F51_00345</name>
</gene>
<comment type="subunit">
    <text evidence="2">Interacts transiently with the RNA polymerase catalytic core formed by RpoA, RpoB, RpoC and RpoZ (2 alpha, 1 beta, 1 beta' and 1 omega subunit) to form the RNA polymerase holoenzyme that can initiate transcription.</text>
</comment>
<evidence type="ECO:0000313" key="9">
    <source>
        <dbReference type="EMBL" id="PPJ32833.1"/>
    </source>
</evidence>
<dbReference type="SUPFAM" id="SSF88659">
    <property type="entry name" value="Sigma3 and sigma4 domains of RNA polymerase sigma factors"/>
    <property type="match status" value="1"/>
</dbReference>
<dbReference type="AlphaFoldDB" id="A0A2S6AEH7"/>
<protein>
    <submittedName>
        <fullName evidence="9">RNA polymerase subunit sigma-70</fullName>
    </submittedName>
</protein>
<keyword evidence="4" id="KW-0731">Sigma factor</keyword>
<keyword evidence="10" id="KW-1185">Reference proteome</keyword>
<reference evidence="9 10" key="1">
    <citation type="submission" date="2018-02" db="EMBL/GenBank/DDBJ databases">
        <title>8 Nocardia nova and 1 Nocardia cyriacigeorgica strain used for evolution to TMP-SMX.</title>
        <authorList>
            <person name="Mehta H."/>
            <person name="Weng J."/>
            <person name="Shamoo Y."/>
        </authorList>
    </citation>
    <scope>NUCLEOTIDE SEQUENCE [LARGE SCALE GENOMIC DNA]</scope>
    <source>
        <strain evidence="9 10">BAA2227</strain>
    </source>
</reference>
<sequence length="335" mass="35506">MRDRDELARRFERHRDLLRDIAYRMLGSLHEAEDAVQEAWLRLDRAASATETTRGERGVADGSAVKGRAVDGLGIDNLAAWLTTVVSRICLDQLRSRTARREEFVDPVDRSAALDSAGTEAGSRSGAFTEPEPEALLADSVGRAMLVVLHALSPDERVAFVLHDMFAVPFGDIAPIVGRTTATTKKLASRARQRVRGDSSKPPAELARHREVVTAFLSAARAGDLGALLAVLAPDVVRTADPAVLPPGIAAVVRGAAAVAEETVLLRNRSQVAGVALIDGAVGVVVAPAGRLAAVLLVTVRGDRVTAYDVVADSERLAALTVTVLPEYGTAPVRP</sequence>
<evidence type="ECO:0000256" key="2">
    <source>
        <dbReference type="ARBA" id="ARBA00011344"/>
    </source>
</evidence>
<dbReference type="Gene3D" id="1.10.1740.10">
    <property type="match status" value="1"/>
</dbReference>
<dbReference type="SUPFAM" id="SSF54427">
    <property type="entry name" value="NTF2-like"/>
    <property type="match status" value="1"/>
</dbReference>
<dbReference type="InterPro" id="IPR052704">
    <property type="entry name" value="ECF_Sigma-70_Domain"/>
</dbReference>
<dbReference type="InterPro" id="IPR013324">
    <property type="entry name" value="RNA_pol_sigma_r3/r4-like"/>
</dbReference>
<dbReference type="Gene3D" id="3.10.450.50">
    <property type="match status" value="1"/>
</dbReference>
<dbReference type="InterPro" id="IPR032710">
    <property type="entry name" value="NTF2-like_dom_sf"/>
</dbReference>
<dbReference type="Pfam" id="PF08281">
    <property type="entry name" value="Sigma70_r4_2"/>
    <property type="match status" value="1"/>
</dbReference>
<keyword evidence="5" id="KW-0238">DNA-binding</keyword>
<dbReference type="InterPro" id="IPR007627">
    <property type="entry name" value="RNA_pol_sigma70_r2"/>
</dbReference>
<keyword evidence="6" id="KW-0804">Transcription</keyword>
<dbReference type="InterPro" id="IPR013249">
    <property type="entry name" value="RNA_pol_sigma70_r4_t2"/>
</dbReference>
<dbReference type="InterPro" id="IPR014284">
    <property type="entry name" value="RNA_pol_sigma-70_dom"/>
</dbReference>
<dbReference type="PANTHER" id="PTHR30173">
    <property type="entry name" value="SIGMA 19 FACTOR"/>
    <property type="match status" value="1"/>
</dbReference>
<evidence type="ECO:0000259" key="7">
    <source>
        <dbReference type="Pfam" id="PF04542"/>
    </source>
</evidence>
<keyword evidence="3" id="KW-0805">Transcription regulation</keyword>
<name>A0A2S6AEH7_9NOCA</name>
<dbReference type="InterPro" id="IPR036388">
    <property type="entry name" value="WH-like_DNA-bd_sf"/>
</dbReference>
<dbReference type="PANTHER" id="PTHR30173:SF43">
    <property type="entry name" value="ECF RNA POLYMERASE SIGMA FACTOR SIGI-RELATED"/>
    <property type="match status" value="1"/>
</dbReference>
<evidence type="ECO:0000313" key="10">
    <source>
        <dbReference type="Proteomes" id="UP000238356"/>
    </source>
</evidence>
<dbReference type="GO" id="GO:0016987">
    <property type="term" value="F:sigma factor activity"/>
    <property type="evidence" value="ECO:0007669"/>
    <property type="project" value="UniProtKB-KW"/>
</dbReference>
<evidence type="ECO:0000256" key="5">
    <source>
        <dbReference type="ARBA" id="ARBA00023125"/>
    </source>
</evidence>
<comment type="similarity">
    <text evidence="1">Belongs to the sigma-70 factor family. ECF subfamily.</text>
</comment>
<evidence type="ECO:0000259" key="8">
    <source>
        <dbReference type="Pfam" id="PF08281"/>
    </source>
</evidence>
<evidence type="ECO:0000256" key="1">
    <source>
        <dbReference type="ARBA" id="ARBA00010641"/>
    </source>
</evidence>
<dbReference type="SUPFAM" id="SSF88946">
    <property type="entry name" value="Sigma2 domain of RNA polymerase sigma factors"/>
    <property type="match status" value="1"/>
</dbReference>
<dbReference type="Gene3D" id="1.10.10.10">
    <property type="entry name" value="Winged helix-like DNA-binding domain superfamily/Winged helix DNA-binding domain"/>
    <property type="match status" value="1"/>
</dbReference>
<dbReference type="InterPro" id="IPR013325">
    <property type="entry name" value="RNA_pol_sigma_r2"/>
</dbReference>